<sequence length="154" mass="17232">MRIFLLLFLLFPLAELALLIQVGGSIGVLGTILLLVLSGLSGILLMRFAGFATAWRARERLARGELPEREMLQGMMMVVAGGLLFLPGFLSDLVALLLLFPPSRKLFLGVLGRRAEAQAQRRRAFADDLHRQHEQPTGTQRPNVIEGEWERRDK</sequence>
<keyword evidence="4" id="KW-1185">Reference proteome</keyword>
<dbReference type="PANTHER" id="PTHR35335">
    <property type="entry name" value="UPF0716 PROTEIN FXSA"/>
    <property type="match status" value="1"/>
</dbReference>
<dbReference type="eggNOG" id="COG3030">
    <property type="taxonomic scope" value="Bacteria"/>
</dbReference>
<proteinExistence type="predicted"/>
<feature type="region of interest" description="Disordered" evidence="1">
    <location>
        <begin position="125"/>
        <end position="154"/>
    </location>
</feature>
<dbReference type="GO" id="GO:0016020">
    <property type="term" value="C:membrane"/>
    <property type="evidence" value="ECO:0007669"/>
    <property type="project" value="InterPro"/>
</dbReference>
<evidence type="ECO:0000256" key="2">
    <source>
        <dbReference type="SAM" id="Phobius"/>
    </source>
</evidence>
<keyword evidence="2" id="KW-1133">Transmembrane helix</keyword>
<evidence type="ECO:0000313" key="3">
    <source>
        <dbReference type="EMBL" id="CDZ92782.1"/>
    </source>
</evidence>
<dbReference type="HOGENOM" id="CLU_085083_0_2_6"/>
<feature type="compositionally biased region" description="Basic and acidic residues" evidence="1">
    <location>
        <begin position="125"/>
        <end position="134"/>
    </location>
</feature>
<feature type="transmembrane region" description="Helical" evidence="2">
    <location>
        <begin position="76"/>
        <end position="100"/>
    </location>
</feature>
<gene>
    <name evidence="3" type="primary">fxsA</name>
    <name evidence="3" type="ORF">BN1079_00049</name>
</gene>
<dbReference type="EMBL" id="CCSF01000001">
    <property type="protein sequence ID" value="CDZ92782.1"/>
    <property type="molecule type" value="Genomic_DNA"/>
</dbReference>
<keyword evidence="2" id="KW-0472">Membrane</keyword>
<dbReference type="STRING" id="1499686.BN1079_00049"/>
<evidence type="ECO:0000313" key="4">
    <source>
        <dbReference type="Proteomes" id="UP000053902"/>
    </source>
</evidence>
<dbReference type="PANTHER" id="PTHR35335:SF1">
    <property type="entry name" value="UPF0716 PROTEIN FXSA"/>
    <property type="match status" value="1"/>
</dbReference>
<protein>
    <submittedName>
        <fullName evidence="3">FxsA protein</fullName>
    </submittedName>
</protein>
<dbReference type="OrthoDB" id="9792788at2"/>
<keyword evidence="2" id="KW-0812">Transmembrane</keyword>
<organism evidence="3 4">
    <name type="scientific">Pseudomonas saudiphocaensis</name>
    <dbReference type="NCBI Taxonomy" id="1499686"/>
    <lineage>
        <taxon>Bacteria</taxon>
        <taxon>Pseudomonadati</taxon>
        <taxon>Pseudomonadota</taxon>
        <taxon>Gammaproteobacteria</taxon>
        <taxon>Pseudomonadales</taxon>
        <taxon>Pseudomonadaceae</taxon>
        <taxon>Pseudomonas</taxon>
    </lineage>
</organism>
<dbReference type="NCBIfam" id="NF008528">
    <property type="entry name" value="PRK11463.1-2"/>
    <property type="match status" value="1"/>
</dbReference>
<dbReference type="Pfam" id="PF04186">
    <property type="entry name" value="FxsA"/>
    <property type="match status" value="1"/>
</dbReference>
<dbReference type="InterPro" id="IPR007313">
    <property type="entry name" value="FxsA"/>
</dbReference>
<feature type="transmembrane region" description="Helical" evidence="2">
    <location>
        <begin position="29"/>
        <end position="55"/>
    </location>
</feature>
<accession>A0A078LQY7</accession>
<dbReference type="Proteomes" id="UP000053902">
    <property type="component" value="Unassembled WGS sequence"/>
</dbReference>
<dbReference type="RefSeq" id="WP_037021496.1">
    <property type="nucleotide sequence ID" value="NZ_CCSF01000001.1"/>
</dbReference>
<evidence type="ECO:0000256" key="1">
    <source>
        <dbReference type="SAM" id="MobiDB-lite"/>
    </source>
</evidence>
<dbReference type="AlphaFoldDB" id="A0A078LQY7"/>
<name>A0A078LQY7_9PSED</name>
<reference evidence="3 4" key="1">
    <citation type="submission" date="2014-07" db="EMBL/GenBank/DDBJ databases">
        <authorList>
            <person name="Urmite Genomes Urmite Genomes"/>
        </authorList>
    </citation>
    <scope>NUCLEOTIDE SEQUENCE [LARGE SCALE GENOMIC DNA]</scope>
    <source>
        <strain evidence="3 4">20_BN</strain>
    </source>
</reference>